<dbReference type="SUPFAM" id="SSF55874">
    <property type="entry name" value="ATPase domain of HSP90 chaperone/DNA topoisomerase II/histidine kinase"/>
    <property type="match status" value="1"/>
</dbReference>
<keyword evidence="8" id="KW-0902">Two-component regulatory system</keyword>
<evidence type="ECO:0000256" key="9">
    <source>
        <dbReference type="SAM" id="Phobius"/>
    </source>
</evidence>
<gene>
    <name evidence="12" type="ORF">HNQ79_002726</name>
</gene>
<dbReference type="Pfam" id="PF07730">
    <property type="entry name" value="HisKA_3"/>
    <property type="match status" value="1"/>
</dbReference>
<accession>A0A7X0HEN7</accession>
<reference evidence="12 13" key="1">
    <citation type="submission" date="2020-08" db="EMBL/GenBank/DDBJ databases">
        <title>Genomic Encyclopedia of Type Strains, Phase IV (KMG-IV): sequencing the most valuable type-strain genomes for metagenomic binning, comparative biology and taxonomic classification.</title>
        <authorList>
            <person name="Goeker M."/>
        </authorList>
    </citation>
    <scope>NUCLEOTIDE SEQUENCE [LARGE SCALE GENOMIC DNA]</scope>
    <source>
        <strain evidence="12 13">DSM 40141</strain>
    </source>
</reference>
<evidence type="ECO:0000256" key="6">
    <source>
        <dbReference type="ARBA" id="ARBA00022777"/>
    </source>
</evidence>
<evidence type="ECO:0000256" key="7">
    <source>
        <dbReference type="ARBA" id="ARBA00022840"/>
    </source>
</evidence>
<keyword evidence="13" id="KW-1185">Reference proteome</keyword>
<proteinExistence type="predicted"/>
<evidence type="ECO:0000256" key="1">
    <source>
        <dbReference type="ARBA" id="ARBA00000085"/>
    </source>
</evidence>
<dbReference type="CDD" id="cd16917">
    <property type="entry name" value="HATPase_UhpB-NarQ-NarX-like"/>
    <property type="match status" value="1"/>
</dbReference>
<comment type="catalytic activity">
    <reaction evidence="1">
        <text>ATP + protein L-histidine = ADP + protein N-phospho-L-histidine.</text>
        <dbReference type="EC" id="2.7.13.3"/>
    </reaction>
</comment>
<sequence length="511" mass="54326">MDDRVRARWYDLGLWLAVSAPPVMAADALRGRAALMAAVGVPLLALAVAAARRWPLGVLVVPLALNLAHDVELLTLPFLPALTAFAFLAGVRAGEVRAAARFFGATAAAGLPVCVLGRDLWSWPSQLLMLLLTVGLPWLLGRWWRQYAELVRSGWRLADRMEREQRAVADRTRMRERARIASDMHDSLGHDLTLLAVRAAALEVDRSLDARQQAAVGELREAAADATGRLREIIGVLRTDEAVDGTVQGAAETPEAVVERARSSGLDVALEQRGEWDGLPPMVGPAVHRVLQEALTNAAKHAPGAPIRVEAARDGDTLRVTVANGPAGSGAPSPGLASGGAGLVGLDERVRLAGGTLRAGAVADGGFEVHARLPAVEGAVARERGAVEDSLSVRELQRARKRVRRSGRQAVLAPLAVLAGICVVLLPVSLTSSALSVLDREGFDGLRVGETREEVAERLPVFDRDGAPEGAPEEPPGAQCAYFHTRLMSDEAYRLCFSGGRLVSRGVVPDL</sequence>
<evidence type="ECO:0000256" key="2">
    <source>
        <dbReference type="ARBA" id="ARBA00012438"/>
    </source>
</evidence>
<dbReference type="GO" id="GO:0046983">
    <property type="term" value="F:protein dimerization activity"/>
    <property type="evidence" value="ECO:0007669"/>
    <property type="project" value="InterPro"/>
</dbReference>
<dbReference type="Pfam" id="PF02518">
    <property type="entry name" value="HATPase_c"/>
    <property type="match status" value="1"/>
</dbReference>
<keyword evidence="7" id="KW-0067">ATP-binding</keyword>
<feature type="domain" description="Histidine kinase/HSP90-like ATPase" evidence="10">
    <location>
        <begin position="286"/>
        <end position="375"/>
    </location>
</feature>
<dbReference type="GO" id="GO:0016020">
    <property type="term" value="C:membrane"/>
    <property type="evidence" value="ECO:0007669"/>
    <property type="project" value="InterPro"/>
</dbReference>
<evidence type="ECO:0000256" key="4">
    <source>
        <dbReference type="ARBA" id="ARBA00022679"/>
    </source>
</evidence>
<dbReference type="Gene3D" id="3.30.565.10">
    <property type="entry name" value="Histidine kinase-like ATPase, C-terminal domain"/>
    <property type="match status" value="1"/>
</dbReference>
<dbReference type="EC" id="2.7.13.3" evidence="2"/>
<evidence type="ECO:0000256" key="3">
    <source>
        <dbReference type="ARBA" id="ARBA00022553"/>
    </source>
</evidence>
<keyword evidence="3" id="KW-0597">Phosphoprotein</keyword>
<protein>
    <recommendedName>
        <fullName evidence="2">histidine kinase</fullName>
        <ecNumber evidence="2">2.7.13.3</ecNumber>
    </recommendedName>
</protein>
<evidence type="ECO:0000256" key="8">
    <source>
        <dbReference type="ARBA" id="ARBA00023012"/>
    </source>
</evidence>
<feature type="transmembrane region" description="Helical" evidence="9">
    <location>
        <begin position="33"/>
        <end position="51"/>
    </location>
</feature>
<dbReference type="AlphaFoldDB" id="A0A7X0HEN7"/>
<evidence type="ECO:0000256" key="5">
    <source>
        <dbReference type="ARBA" id="ARBA00022741"/>
    </source>
</evidence>
<dbReference type="RefSeq" id="WP_185030534.1">
    <property type="nucleotide sequence ID" value="NZ_BNBN01000008.1"/>
</dbReference>
<dbReference type="InterPro" id="IPR050482">
    <property type="entry name" value="Sensor_HK_TwoCompSys"/>
</dbReference>
<dbReference type="GO" id="GO:0005524">
    <property type="term" value="F:ATP binding"/>
    <property type="evidence" value="ECO:0007669"/>
    <property type="project" value="UniProtKB-KW"/>
</dbReference>
<evidence type="ECO:0000259" key="10">
    <source>
        <dbReference type="Pfam" id="PF02518"/>
    </source>
</evidence>
<evidence type="ECO:0000313" key="12">
    <source>
        <dbReference type="EMBL" id="MBB6436262.1"/>
    </source>
</evidence>
<evidence type="ECO:0000313" key="13">
    <source>
        <dbReference type="Proteomes" id="UP000540423"/>
    </source>
</evidence>
<keyword evidence="4" id="KW-0808">Transferase</keyword>
<feature type="transmembrane region" description="Helical" evidence="9">
    <location>
        <begin position="71"/>
        <end position="90"/>
    </location>
</feature>
<name>A0A7X0HEN7_9ACTN</name>
<dbReference type="PANTHER" id="PTHR24421:SF10">
    <property type="entry name" value="NITRATE_NITRITE SENSOR PROTEIN NARQ"/>
    <property type="match status" value="1"/>
</dbReference>
<keyword evidence="5" id="KW-0547">Nucleotide-binding</keyword>
<dbReference type="PANTHER" id="PTHR24421">
    <property type="entry name" value="NITRATE/NITRITE SENSOR PROTEIN NARX-RELATED"/>
    <property type="match status" value="1"/>
</dbReference>
<keyword evidence="9" id="KW-0472">Membrane</keyword>
<feature type="transmembrane region" description="Helical" evidence="9">
    <location>
        <begin position="410"/>
        <end position="430"/>
    </location>
</feature>
<dbReference type="GO" id="GO:0000155">
    <property type="term" value="F:phosphorelay sensor kinase activity"/>
    <property type="evidence" value="ECO:0007669"/>
    <property type="project" value="InterPro"/>
</dbReference>
<dbReference type="InterPro" id="IPR036890">
    <property type="entry name" value="HATPase_C_sf"/>
</dbReference>
<feature type="transmembrane region" description="Helical" evidence="9">
    <location>
        <begin position="102"/>
        <end position="121"/>
    </location>
</feature>
<evidence type="ECO:0000259" key="11">
    <source>
        <dbReference type="Pfam" id="PF07730"/>
    </source>
</evidence>
<keyword evidence="9" id="KW-0812">Transmembrane</keyword>
<comment type="caution">
    <text evidence="12">The sequence shown here is derived from an EMBL/GenBank/DDBJ whole genome shotgun (WGS) entry which is preliminary data.</text>
</comment>
<keyword evidence="9" id="KW-1133">Transmembrane helix</keyword>
<dbReference type="Gene3D" id="1.20.5.1930">
    <property type="match status" value="1"/>
</dbReference>
<feature type="transmembrane region" description="Helical" evidence="9">
    <location>
        <begin position="127"/>
        <end position="144"/>
    </location>
</feature>
<dbReference type="InterPro" id="IPR011712">
    <property type="entry name" value="Sig_transdc_His_kin_sub3_dim/P"/>
</dbReference>
<dbReference type="Proteomes" id="UP000540423">
    <property type="component" value="Unassembled WGS sequence"/>
</dbReference>
<keyword evidence="6 12" id="KW-0418">Kinase</keyword>
<feature type="domain" description="Signal transduction histidine kinase subgroup 3 dimerisation and phosphoacceptor" evidence="11">
    <location>
        <begin position="176"/>
        <end position="240"/>
    </location>
</feature>
<organism evidence="12 13">
    <name type="scientific">Streptomyces candidus</name>
    <dbReference type="NCBI Taxonomy" id="67283"/>
    <lineage>
        <taxon>Bacteria</taxon>
        <taxon>Bacillati</taxon>
        <taxon>Actinomycetota</taxon>
        <taxon>Actinomycetes</taxon>
        <taxon>Kitasatosporales</taxon>
        <taxon>Streptomycetaceae</taxon>
        <taxon>Streptomyces</taxon>
    </lineage>
</organism>
<dbReference type="EMBL" id="JACHEM010000006">
    <property type="protein sequence ID" value="MBB6436262.1"/>
    <property type="molecule type" value="Genomic_DNA"/>
</dbReference>
<dbReference type="InterPro" id="IPR003594">
    <property type="entry name" value="HATPase_dom"/>
</dbReference>